<dbReference type="EMBL" id="SDKK01000013">
    <property type="protein sequence ID" value="TYC55211.1"/>
    <property type="molecule type" value="Genomic_DNA"/>
</dbReference>
<keyword evidence="2" id="KW-1185">Reference proteome</keyword>
<protein>
    <submittedName>
        <fullName evidence="1">Uncharacterized protein</fullName>
    </submittedName>
</protein>
<proteinExistence type="predicted"/>
<evidence type="ECO:0000313" key="1">
    <source>
        <dbReference type="EMBL" id="TYC55211.1"/>
    </source>
</evidence>
<accession>A0A6C2CMN0</accession>
<evidence type="ECO:0000313" key="2">
    <source>
        <dbReference type="Proteomes" id="UP000389128"/>
    </source>
</evidence>
<sequence length="726" mass="79705">MDEALLRPPPGGGALYIFQLEIRMSILKRAAAFHVEGATISLHQLESQLEAERACTLLQLLHVLNAPADIPCIKAVVESVCEVVASYGFTLAKPSPTFHLVQRSLEALKDDIRTKFPGVSYGRDLEQPLLRRLAAHAPYALCLTLAALKDKDIVNARAAAGVEIASCLATAQRFRAGFAKDIRRTLTPELFGLAPKVGADTNWSATYVKTRAKAARLFEADESPDPLGGNPVRLFDIAAGYELARKARYSPPRQRQAILDRRHQTIGQLKASAAILMEQGEQHDHTALLTMVAFCTGLSLRLTQSLPITSCRGDDSWLMRLDIDAGVIITNLDPLFPQAAIPAAGATCFRAANRMAVKPLPTFLSSCLKALHAMHPEAKVLAELLPGASISGRQLTLAAGASALAPTTKRFLTAAAPLAVMLGVDRLSAALVANDFSVVPGSKMYYCHVRREEIWAASIVLFDCLGWGTTVPIVAGLPVGSRIVPTRAALEAWYCWMVADVASRVPGRHCLSARLIDHHNSFARLCASLAVLCLATREVHKLRFTNHNLCLEAAFASLFDKQVGIYPGEMKVPINKVLRDQLRLWRAHCEALERRLKNLQDPATDELTRMLNNFLGGELYPLFFEIDPEVYLTVPLGSAALRNWWPSEYRFSGDLGRHLWECELRDVGVRSSRIDVLMRHITLGVEAHCSTNEDKLADVAEEITFWQERLFESLGIKSVPGIVAKA</sequence>
<gene>
    <name evidence="1" type="ORF">ETQ85_14410</name>
</gene>
<comment type="caution">
    <text evidence="1">The sequence shown here is derived from an EMBL/GenBank/DDBJ whole genome shotgun (WGS) entry which is preliminary data.</text>
</comment>
<name>A0A6C2CMN0_9RHOO</name>
<dbReference type="OrthoDB" id="8909704at2"/>
<dbReference type="AlphaFoldDB" id="A0A6C2CMN0"/>
<dbReference type="Proteomes" id="UP000389128">
    <property type="component" value="Unassembled WGS sequence"/>
</dbReference>
<dbReference type="RefSeq" id="WP_148579778.1">
    <property type="nucleotide sequence ID" value="NZ_SDKK01000013.1"/>
</dbReference>
<reference evidence="1 2" key="1">
    <citation type="submission" date="2019-01" db="EMBL/GenBank/DDBJ databases">
        <title>Zoogloea oleivorans genome sequencing and assembly.</title>
        <authorList>
            <person name="Tancsics A."/>
            <person name="Farkas M."/>
            <person name="Kriszt B."/>
            <person name="Maroti G."/>
            <person name="Horvath B."/>
        </authorList>
    </citation>
    <scope>NUCLEOTIDE SEQUENCE [LARGE SCALE GENOMIC DNA]</scope>
    <source>
        <strain evidence="1 2">Buc</strain>
    </source>
</reference>
<organism evidence="1 2">
    <name type="scientific">Zoogloea oleivorans</name>
    <dbReference type="NCBI Taxonomy" id="1552750"/>
    <lineage>
        <taxon>Bacteria</taxon>
        <taxon>Pseudomonadati</taxon>
        <taxon>Pseudomonadota</taxon>
        <taxon>Betaproteobacteria</taxon>
        <taxon>Rhodocyclales</taxon>
        <taxon>Zoogloeaceae</taxon>
        <taxon>Zoogloea</taxon>
    </lineage>
</organism>